<evidence type="ECO:0000256" key="3">
    <source>
        <dbReference type="ARBA" id="ARBA00022576"/>
    </source>
</evidence>
<evidence type="ECO:0000256" key="2">
    <source>
        <dbReference type="ARBA" id="ARBA00011738"/>
    </source>
</evidence>
<comment type="cofactor">
    <cofactor evidence="1">
        <name>pyridoxal 5'-phosphate</name>
        <dbReference type="ChEBI" id="CHEBI:597326"/>
    </cofactor>
</comment>
<gene>
    <name evidence="8" type="ORF">OnM2_029075</name>
</gene>
<keyword evidence="9" id="KW-1185">Reference proteome</keyword>
<dbReference type="InterPro" id="IPR045088">
    <property type="entry name" value="ALAT1/2-like"/>
</dbReference>
<dbReference type="Gene3D" id="3.90.1150.10">
    <property type="entry name" value="Aspartate Aminotransferase, domain 1"/>
    <property type="match status" value="1"/>
</dbReference>
<dbReference type="InterPro" id="IPR015421">
    <property type="entry name" value="PyrdxlP-dep_Trfase_major"/>
</dbReference>
<protein>
    <submittedName>
        <fullName evidence="8">Putative alanine aminotransferase, mitochondrial</fullName>
    </submittedName>
</protein>
<dbReference type="OrthoDB" id="1732682at2759"/>
<evidence type="ECO:0000256" key="6">
    <source>
        <dbReference type="ARBA" id="ARBA00025785"/>
    </source>
</evidence>
<dbReference type="Proteomes" id="UP000286134">
    <property type="component" value="Unassembled WGS sequence"/>
</dbReference>
<proteinExistence type="inferred from homology"/>
<accession>A0A420HZU8</accession>
<comment type="caution">
    <text evidence="8">The sequence shown here is derived from an EMBL/GenBank/DDBJ whole genome shotgun (WGS) entry which is preliminary data.</text>
</comment>
<reference evidence="8 9" key="1">
    <citation type="journal article" date="2018" name="BMC Genomics">
        <title>Comparative genome analyses reveal sequence features reflecting distinct modes of host-adaptation between dicot and monocot powdery mildew.</title>
        <authorList>
            <person name="Wu Y."/>
            <person name="Ma X."/>
            <person name="Pan Z."/>
            <person name="Kale S.D."/>
            <person name="Song Y."/>
            <person name="King H."/>
            <person name="Zhang Q."/>
            <person name="Presley C."/>
            <person name="Deng X."/>
            <person name="Wei C.I."/>
            <person name="Xiao S."/>
        </authorList>
    </citation>
    <scope>NUCLEOTIDE SEQUENCE [LARGE SCALE GENOMIC DNA]</scope>
    <source>
        <strain evidence="8">UMSG2</strain>
    </source>
</reference>
<name>A0A420HZU8_9PEZI</name>
<dbReference type="GO" id="GO:0030170">
    <property type="term" value="F:pyridoxal phosphate binding"/>
    <property type="evidence" value="ECO:0007669"/>
    <property type="project" value="InterPro"/>
</dbReference>
<dbReference type="SUPFAM" id="SSF53383">
    <property type="entry name" value="PLP-dependent transferases"/>
    <property type="match status" value="1"/>
</dbReference>
<dbReference type="GO" id="GO:0042853">
    <property type="term" value="P:L-alanine catabolic process"/>
    <property type="evidence" value="ECO:0007669"/>
    <property type="project" value="UniProtKB-UniPathway"/>
</dbReference>
<evidence type="ECO:0000313" key="8">
    <source>
        <dbReference type="EMBL" id="RKF62927.1"/>
    </source>
</evidence>
<evidence type="ECO:0000256" key="5">
    <source>
        <dbReference type="ARBA" id="ARBA00022898"/>
    </source>
</evidence>
<feature type="domain" description="Aminotransferase class I/classII large" evidence="7">
    <location>
        <begin position="2"/>
        <end position="298"/>
    </location>
</feature>
<evidence type="ECO:0000256" key="4">
    <source>
        <dbReference type="ARBA" id="ARBA00022679"/>
    </source>
</evidence>
<dbReference type="PANTHER" id="PTHR11751:SF29">
    <property type="entry name" value="ALANINE TRANSAMINASE"/>
    <property type="match status" value="1"/>
</dbReference>
<keyword evidence="4 8" id="KW-0808">Transferase</keyword>
<dbReference type="Gene3D" id="3.40.640.10">
    <property type="entry name" value="Type I PLP-dependent aspartate aminotransferase-like (Major domain)"/>
    <property type="match status" value="1"/>
</dbReference>
<dbReference type="PANTHER" id="PTHR11751">
    <property type="entry name" value="ALANINE AMINOTRANSFERASE"/>
    <property type="match status" value="1"/>
</dbReference>
<evidence type="ECO:0000313" key="9">
    <source>
        <dbReference type="Proteomes" id="UP000286134"/>
    </source>
</evidence>
<evidence type="ECO:0000256" key="1">
    <source>
        <dbReference type="ARBA" id="ARBA00001933"/>
    </source>
</evidence>
<dbReference type="AlphaFoldDB" id="A0A420HZU8"/>
<dbReference type="InterPro" id="IPR015424">
    <property type="entry name" value="PyrdxlP-dep_Trfase"/>
</dbReference>
<dbReference type="InterPro" id="IPR004839">
    <property type="entry name" value="Aminotransferase_I/II_large"/>
</dbReference>
<keyword evidence="3 8" id="KW-0032">Aminotransferase</keyword>
<organism evidence="8 9">
    <name type="scientific">Erysiphe neolycopersici</name>
    <dbReference type="NCBI Taxonomy" id="212602"/>
    <lineage>
        <taxon>Eukaryota</taxon>
        <taxon>Fungi</taxon>
        <taxon>Dikarya</taxon>
        <taxon>Ascomycota</taxon>
        <taxon>Pezizomycotina</taxon>
        <taxon>Leotiomycetes</taxon>
        <taxon>Erysiphales</taxon>
        <taxon>Erysiphaceae</taxon>
        <taxon>Erysiphe</taxon>
    </lineage>
</organism>
<comment type="similarity">
    <text evidence="6">Belongs to the class-I pyridoxal-phosphate-dependent aminotransferase family. Alanine aminotransferase subfamily.</text>
</comment>
<dbReference type="GO" id="GO:0008483">
    <property type="term" value="F:transaminase activity"/>
    <property type="evidence" value="ECO:0007669"/>
    <property type="project" value="UniProtKB-KW"/>
</dbReference>
<dbReference type="UniPathway" id="UPA00528">
    <property type="reaction ID" value="UER00586"/>
</dbReference>
<keyword evidence="5" id="KW-0663">Pyridoxal phosphate</keyword>
<dbReference type="EMBL" id="MCFK01002950">
    <property type="protein sequence ID" value="RKF62927.1"/>
    <property type="molecule type" value="Genomic_DNA"/>
</dbReference>
<comment type="subunit">
    <text evidence="2">Homodimer.</text>
</comment>
<dbReference type="InterPro" id="IPR015422">
    <property type="entry name" value="PyrdxlP-dep_Trfase_small"/>
</dbReference>
<dbReference type="STRING" id="212602.A0A420HZU8"/>
<dbReference type="Pfam" id="PF00155">
    <property type="entry name" value="Aminotran_1_2"/>
    <property type="match status" value="1"/>
</dbReference>
<evidence type="ECO:0000259" key="7">
    <source>
        <dbReference type="Pfam" id="PF00155"/>
    </source>
</evidence>
<sequence length="325" mass="37040">MITLLNTICNKPTTGVLVPLPQNRSYTTMLSFLSAEMVPYYLDKSKNWETELEAVKGAYKQAKERGTDLSSIQEISLAHAFQLKISKPFFEFAAKERLVIIADEVYQANIFKERFYSFKRVLRDLQLSYLNKYDNIELASPHSVSMGITGEGGQRGGFLELVGFNSAVQFHIYKLISFTNVCPTTALCLVELIVNPPREGSPSYELYKKENDDIFANLTKISFALYRTFKKMKGVEFDEPQESMQIFPTIKLPARFLQVAKKEGQAPDEIYATRLLKATGIYVMPSFFLGQNEGTLRFRATPLAFNVELVSVLEKFHNEFIDEFS</sequence>